<keyword evidence="1" id="KW-0472">Membrane</keyword>
<evidence type="ECO:0000313" key="2">
    <source>
        <dbReference type="EMBL" id="MDI3236439.1"/>
    </source>
</evidence>
<feature type="transmembrane region" description="Helical" evidence="1">
    <location>
        <begin position="36"/>
        <end position="55"/>
    </location>
</feature>
<sequence>MKKFELFLIQCYYVFFRHLSRIYPVYQKRKDSNVTMGLMVFLAMMNFMLLRHIVIPYNDPVIMLIHFLCISLITGITVKMDLDNHPNNSSENNKISLDLTIVFMAALIVPTIIINGFVVIKDQFEIAILLNLVGFSIISKEMTK</sequence>
<keyword evidence="1" id="KW-1133">Transmembrane helix</keyword>
<reference evidence="2 3" key="1">
    <citation type="submission" date="2023-04" db="EMBL/GenBank/DDBJ databases">
        <title>Antarctic isolates genomes.</title>
        <authorList>
            <person name="Dimov S.G."/>
        </authorList>
    </citation>
    <scope>NUCLEOTIDE SEQUENCE [LARGE SCALE GENOMIC DNA]</scope>
    <source>
        <strain evidence="2 3">AL19</strain>
    </source>
</reference>
<gene>
    <name evidence="2" type="ORF">QK289_15595</name>
</gene>
<comment type="caution">
    <text evidence="2">The sequence shown here is derived from an EMBL/GenBank/DDBJ whole genome shotgun (WGS) entry which is preliminary data.</text>
</comment>
<evidence type="ECO:0000313" key="3">
    <source>
        <dbReference type="Proteomes" id="UP001243286"/>
    </source>
</evidence>
<dbReference type="Proteomes" id="UP001243286">
    <property type="component" value="Unassembled WGS sequence"/>
</dbReference>
<proteinExistence type="predicted"/>
<keyword evidence="3" id="KW-1185">Reference proteome</keyword>
<organism evidence="2 3">
    <name type="scientific">Exiguobacterium antarcticum</name>
    <dbReference type="NCBI Taxonomy" id="132920"/>
    <lineage>
        <taxon>Bacteria</taxon>
        <taxon>Bacillati</taxon>
        <taxon>Bacillota</taxon>
        <taxon>Bacilli</taxon>
        <taxon>Bacillales</taxon>
        <taxon>Bacillales Family XII. Incertae Sedis</taxon>
        <taxon>Exiguobacterium</taxon>
    </lineage>
</organism>
<dbReference type="EMBL" id="JASBQV010000041">
    <property type="protein sequence ID" value="MDI3236439.1"/>
    <property type="molecule type" value="Genomic_DNA"/>
</dbReference>
<accession>A0ABT6R659</accession>
<feature type="transmembrane region" description="Helical" evidence="1">
    <location>
        <begin position="61"/>
        <end position="78"/>
    </location>
</feature>
<name>A0ABT6R659_9BACL</name>
<keyword evidence="1" id="KW-0812">Transmembrane</keyword>
<protein>
    <submittedName>
        <fullName evidence="2">Uncharacterized protein</fullName>
    </submittedName>
</protein>
<feature type="transmembrane region" description="Helical" evidence="1">
    <location>
        <begin position="99"/>
        <end position="120"/>
    </location>
</feature>
<evidence type="ECO:0000256" key="1">
    <source>
        <dbReference type="SAM" id="Phobius"/>
    </source>
</evidence>